<evidence type="ECO:0000313" key="3">
    <source>
        <dbReference type="Proteomes" id="UP001596058"/>
    </source>
</evidence>
<feature type="domain" description="EF-hand" evidence="1">
    <location>
        <begin position="8"/>
        <end position="43"/>
    </location>
</feature>
<dbReference type="PANTHER" id="PTHR10827">
    <property type="entry name" value="RETICULOCALBIN"/>
    <property type="match status" value="1"/>
</dbReference>
<dbReference type="Gene3D" id="1.10.238.10">
    <property type="entry name" value="EF-hand"/>
    <property type="match status" value="1"/>
</dbReference>
<dbReference type="PROSITE" id="PS00018">
    <property type="entry name" value="EF_HAND_1"/>
    <property type="match status" value="3"/>
</dbReference>
<gene>
    <name evidence="2" type="ORF">ACFPZ3_25695</name>
</gene>
<organism evidence="2 3">
    <name type="scientific">Nonomuraea insulae</name>
    <dbReference type="NCBI Taxonomy" id="1616787"/>
    <lineage>
        <taxon>Bacteria</taxon>
        <taxon>Bacillati</taxon>
        <taxon>Actinomycetota</taxon>
        <taxon>Actinomycetes</taxon>
        <taxon>Streptosporangiales</taxon>
        <taxon>Streptosporangiaceae</taxon>
        <taxon>Nonomuraea</taxon>
    </lineage>
</organism>
<evidence type="ECO:0000259" key="1">
    <source>
        <dbReference type="PROSITE" id="PS50222"/>
    </source>
</evidence>
<reference evidence="3" key="1">
    <citation type="journal article" date="2019" name="Int. J. Syst. Evol. Microbiol.">
        <title>The Global Catalogue of Microorganisms (GCM) 10K type strain sequencing project: providing services to taxonomists for standard genome sequencing and annotation.</title>
        <authorList>
            <consortium name="The Broad Institute Genomics Platform"/>
            <consortium name="The Broad Institute Genome Sequencing Center for Infectious Disease"/>
            <person name="Wu L."/>
            <person name="Ma J."/>
        </authorList>
    </citation>
    <scope>NUCLEOTIDE SEQUENCE [LARGE SCALE GENOMIC DNA]</scope>
    <source>
        <strain evidence="3">CCUG 53903</strain>
    </source>
</reference>
<dbReference type="PROSITE" id="PS50222">
    <property type="entry name" value="EF_HAND_2"/>
    <property type="match status" value="3"/>
</dbReference>
<dbReference type="InterPro" id="IPR011992">
    <property type="entry name" value="EF-hand-dom_pair"/>
</dbReference>
<sequence>MVTNSTEYLAQKFRRRFDLFDANGDGQLEKEDFEATAQAFLDTFDVPEDSPRGRAVRAAYAGLWNALIHAADDDRDGRLTPAEFTAYLSSADFRAHGYDVTFGRVAEAVIAVCDTSGDGLISYPEFQRVPGVDRLPEPERRAAFEALDKDGSGTLDLRELQAAQRQYYTSDDPGAPGNLLFGRI</sequence>
<evidence type="ECO:0000313" key="2">
    <source>
        <dbReference type="EMBL" id="MFC5827273.1"/>
    </source>
</evidence>
<dbReference type="PANTHER" id="PTHR10827:SF86">
    <property type="entry name" value="EF-HAND DOMAIN-CONTAINING PROTEIN"/>
    <property type="match status" value="1"/>
</dbReference>
<proteinExistence type="predicted"/>
<protein>
    <submittedName>
        <fullName evidence="2">EF-hand domain-containing protein</fullName>
    </submittedName>
</protein>
<dbReference type="SMART" id="SM00054">
    <property type="entry name" value="EFh"/>
    <property type="match status" value="4"/>
</dbReference>
<dbReference type="RefSeq" id="WP_379516780.1">
    <property type="nucleotide sequence ID" value="NZ_JBHSPA010000028.1"/>
</dbReference>
<keyword evidence="3" id="KW-1185">Reference proteome</keyword>
<name>A0ABW1CQX8_9ACTN</name>
<dbReference type="InterPro" id="IPR018247">
    <property type="entry name" value="EF_Hand_1_Ca_BS"/>
</dbReference>
<accession>A0ABW1CQX8</accession>
<dbReference type="InterPro" id="IPR002048">
    <property type="entry name" value="EF_hand_dom"/>
</dbReference>
<feature type="domain" description="EF-hand" evidence="1">
    <location>
        <begin position="135"/>
        <end position="170"/>
    </location>
</feature>
<dbReference type="EMBL" id="JBHSPA010000028">
    <property type="protein sequence ID" value="MFC5827273.1"/>
    <property type="molecule type" value="Genomic_DNA"/>
</dbReference>
<dbReference type="Proteomes" id="UP001596058">
    <property type="component" value="Unassembled WGS sequence"/>
</dbReference>
<feature type="domain" description="EF-hand" evidence="1">
    <location>
        <begin position="59"/>
        <end position="94"/>
    </location>
</feature>
<comment type="caution">
    <text evidence="2">The sequence shown here is derived from an EMBL/GenBank/DDBJ whole genome shotgun (WGS) entry which is preliminary data.</text>
</comment>
<dbReference type="Pfam" id="PF13202">
    <property type="entry name" value="EF-hand_5"/>
    <property type="match status" value="4"/>
</dbReference>
<dbReference type="SUPFAM" id="SSF47473">
    <property type="entry name" value="EF-hand"/>
    <property type="match status" value="1"/>
</dbReference>